<dbReference type="EMBL" id="JABEQM010000020">
    <property type="protein sequence ID" value="MBB2203207.1"/>
    <property type="molecule type" value="Genomic_DNA"/>
</dbReference>
<dbReference type="AlphaFoldDB" id="A0A7W4KAC0"/>
<dbReference type="Proteomes" id="UP000578030">
    <property type="component" value="Unassembled WGS sequence"/>
</dbReference>
<protein>
    <submittedName>
        <fullName evidence="1">Uncharacterized protein</fullName>
    </submittedName>
</protein>
<evidence type="ECO:0000313" key="2">
    <source>
        <dbReference type="Proteomes" id="UP000578030"/>
    </source>
</evidence>
<proteinExistence type="predicted"/>
<organism evidence="1 2">
    <name type="scientific">Gluconacetobacter tumulisoli</name>
    <dbReference type="NCBI Taxonomy" id="1286189"/>
    <lineage>
        <taxon>Bacteria</taxon>
        <taxon>Pseudomonadati</taxon>
        <taxon>Pseudomonadota</taxon>
        <taxon>Alphaproteobacteria</taxon>
        <taxon>Acetobacterales</taxon>
        <taxon>Acetobacteraceae</taxon>
        <taxon>Gluconacetobacter</taxon>
    </lineage>
</organism>
<reference evidence="1 2" key="1">
    <citation type="submission" date="2020-04" db="EMBL/GenBank/DDBJ databases">
        <title>Description of novel Gluconacetobacter.</title>
        <authorList>
            <person name="Sombolestani A."/>
        </authorList>
    </citation>
    <scope>NUCLEOTIDE SEQUENCE [LARGE SCALE GENOMIC DNA]</scope>
    <source>
        <strain evidence="1 2">LMG 27802</strain>
    </source>
</reference>
<keyword evidence="2" id="KW-1185">Reference proteome</keyword>
<evidence type="ECO:0000313" key="1">
    <source>
        <dbReference type="EMBL" id="MBB2203207.1"/>
    </source>
</evidence>
<accession>A0A7W4KAC0</accession>
<sequence length="510" mass="56830">MRHFEDIFEDDLDSDRYSGTCSKAPHLRSTIAYIHQKQIVTDAAGKPTREAILRWFQADIITAGSFVVPSPYTGELLRSGASIIMPTREIFFRFPEEPRLLLASSNLGRGYPIVAVILVDLGVFIKMEERIWGIANQHIQHVLAILDTPAWKTPCPTDEVEILTGDSNFAHHAWNQLGALEAACELRGSRRPVPIYVSHQPLGSLDKLIPGFANWPIRWVSTTIPEHLNNPRKVIVAPGGMVVRESIKKRIYDYSLKSTSSRGWVAGRACAHGYPVVWISIRSVNRTAHNQLDFLDSICTSIFSLHRRAVIIIDGTSLPHDLAGNINYAGIGIEENAKRDAGVFNDLMERLQAANSIPTNGRIINACGFDIIDSIFISHHVNFYICHHGTVQHKIGWLTDTPGIIHSNTRTIKTRPGPWVALQAGLESIPEYFPEYLIEDLAIPDTDTSSDPEFFSRLFDAYRFSDLAAATAFVIDRLEKNAPPLSGAALGKHRLRAMARYVSERITAAL</sequence>
<name>A0A7W4KAC0_9PROT</name>
<gene>
    <name evidence="1" type="ORF">HLH28_16785</name>
</gene>
<dbReference type="RefSeq" id="WP_182961340.1">
    <property type="nucleotide sequence ID" value="NZ_JABEQM010000020.1"/>
</dbReference>
<comment type="caution">
    <text evidence="1">The sequence shown here is derived from an EMBL/GenBank/DDBJ whole genome shotgun (WGS) entry which is preliminary data.</text>
</comment>